<sequence>MSDATEPIQPWLEDSARPSSTNREEWQAYWQACGLSWRTEPEIDSDRQAFLAYRVSILPDIVRGIYPFKDIALSRADLEWLLLHHEDDRGPVQWNDERQRERLGLDVRGSDLRRVHLQALPLARLRAALTWDEWTGATAAQRLQAQAQLEYCDFSHAHLEGAILNRVQLQHTRFTNAFMEQADLSEAQLQHTQLTRAHLQHADLRKANLRGATLREVQCQHADLSEATLQGCDLSKADFQHATLRKIFAQQADFSLACLDHAYLHDAHLDEVNLRNASLQKVDLSLVYLTGASLLQAQLQQAYLRGAHLEQADLRRAHLEGADLSRVHLAGASLQGAFFDRLTCLDGVLFSRAAGIDCASLADIHWDAVNLAGIDWSVITKLGDERQLQLDGSRQDAPDPHLVSQAVRAYHQLAHALRNYGLYEEAHRFLYSCYRLQCRVLWVQARQRKISWNRRIRLLVFWLGFLCLDIFAGYGYQLSRLLPTYLSTICLFGLLYFITGFILQPAHPLTWYAALALSVSAFHGQAFWLNQPPANYILVFLTLVERVLGFLFTILIVTVILRRFLHT</sequence>
<dbReference type="InterPro" id="IPR001646">
    <property type="entry name" value="5peptide_repeat"/>
</dbReference>
<keyword evidence="2" id="KW-1133">Transmembrane helix</keyword>
<dbReference type="EMBL" id="BKZW01000002">
    <property type="protein sequence ID" value="GER89641.1"/>
    <property type="molecule type" value="Genomic_DNA"/>
</dbReference>
<keyword evidence="2" id="KW-0812">Transmembrane</keyword>
<dbReference type="Gene3D" id="2.160.20.80">
    <property type="entry name" value="E3 ubiquitin-protein ligase SopA"/>
    <property type="match status" value="2"/>
</dbReference>
<feature type="transmembrane region" description="Helical" evidence="2">
    <location>
        <begin position="456"/>
        <end position="476"/>
    </location>
</feature>
<name>A0A5J4KT66_9CHLR</name>
<dbReference type="SUPFAM" id="SSF141571">
    <property type="entry name" value="Pentapeptide repeat-like"/>
    <property type="match status" value="2"/>
</dbReference>
<evidence type="ECO:0000313" key="3">
    <source>
        <dbReference type="EMBL" id="GER89641.1"/>
    </source>
</evidence>
<dbReference type="PANTHER" id="PTHR47485">
    <property type="entry name" value="THYLAKOID LUMENAL 17.4 KDA PROTEIN, CHLOROPLASTIC"/>
    <property type="match status" value="1"/>
</dbReference>
<dbReference type="Pfam" id="PF00805">
    <property type="entry name" value="Pentapeptide"/>
    <property type="match status" value="2"/>
</dbReference>
<evidence type="ECO:0008006" key="5">
    <source>
        <dbReference type="Google" id="ProtNLM"/>
    </source>
</evidence>
<protein>
    <recommendedName>
        <fullName evidence="5">Pentapeptide repeat-containing protein</fullName>
    </recommendedName>
</protein>
<organism evidence="3 4">
    <name type="scientific">Dictyobacter vulcani</name>
    <dbReference type="NCBI Taxonomy" id="2607529"/>
    <lineage>
        <taxon>Bacteria</taxon>
        <taxon>Bacillati</taxon>
        <taxon>Chloroflexota</taxon>
        <taxon>Ktedonobacteria</taxon>
        <taxon>Ktedonobacterales</taxon>
        <taxon>Dictyobacteraceae</taxon>
        <taxon>Dictyobacter</taxon>
    </lineage>
</organism>
<feature type="transmembrane region" description="Helical" evidence="2">
    <location>
        <begin position="482"/>
        <end position="503"/>
    </location>
</feature>
<evidence type="ECO:0000313" key="4">
    <source>
        <dbReference type="Proteomes" id="UP000326912"/>
    </source>
</evidence>
<keyword evidence="1" id="KW-0677">Repeat</keyword>
<comment type="caution">
    <text evidence="3">The sequence shown here is derived from an EMBL/GenBank/DDBJ whole genome shotgun (WGS) entry which is preliminary data.</text>
</comment>
<dbReference type="Proteomes" id="UP000326912">
    <property type="component" value="Unassembled WGS sequence"/>
</dbReference>
<evidence type="ECO:0000256" key="2">
    <source>
        <dbReference type="SAM" id="Phobius"/>
    </source>
</evidence>
<reference evidence="3 4" key="1">
    <citation type="submission" date="2019-10" db="EMBL/GenBank/DDBJ databases">
        <title>Dictyobacter vulcani sp. nov., within the class Ktedonobacteria, isolated from soil of volcanic Mt. Zao.</title>
        <authorList>
            <person name="Zheng Y."/>
            <person name="Wang C.M."/>
            <person name="Sakai Y."/>
            <person name="Abe K."/>
            <person name="Yokota A."/>
            <person name="Yabe S."/>
        </authorList>
    </citation>
    <scope>NUCLEOTIDE SEQUENCE [LARGE SCALE GENOMIC DNA]</scope>
    <source>
        <strain evidence="3 4">W12</strain>
    </source>
</reference>
<gene>
    <name evidence="3" type="ORF">KDW_38030</name>
</gene>
<dbReference type="Pfam" id="PF13599">
    <property type="entry name" value="Pentapeptide_4"/>
    <property type="match status" value="1"/>
</dbReference>
<keyword evidence="2" id="KW-0472">Membrane</keyword>
<evidence type="ECO:0000256" key="1">
    <source>
        <dbReference type="ARBA" id="ARBA00022737"/>
    </source>
</evidence>
<dbReference type="AlphaFoldDB" id="A0A5J4KT66"/>
<dbReference type="RefSeq" id="WP_162005381.1">
    <property type="nucleotide sequence ID" value="NZ_BKZW01000002.1"/>
</dbReference>
<dbReference type="PANTHER" id="PTHR47485:SF1">
    <property type="entry name" value="THYLAKOID LUMENAL 17.4 KDA PROTEIN, CHLOROPLASTIC"/>
    <property type="match status" value="1"/>
</dbReference>
<feature type="transmembrane region" description="Helical" evidence="2">
    <location>
        <begin position="510"/>
        <end position="530"/>
    </location>
</feature>
<proteinExistence type="predicted"/>
<feature type="transmembrane region" description="Helical" evidence="2">
    <location>
        <begin position="536"/>
        <end position="561"/>
    </location>
</feature>
<keyword evidence="4" id="KW-1185">Reference proteome</keyword>
<accession>A0A5J4KT66</accession>